<reference evidence="2 4" key="2">
    <citation type="submission" date="2018-06" db="EMBL/GenBank/DDBJ databases">
        <authorList>
            <consortium name="Pathogen Informatics"/>
            <person name="Doyle S."/>
        </authorList>
    </citation>
    <scope>NUCLEOTIDE SEQUENCE [LARGE SCALE GENOMIC DNA]</scope>
    <source>
        <strain evidence="2 4">NCTC11212</strain>
    </source>
</reference>
<dbReference type="RefSeq" id="WP_079467036.1">
    <property type="nucleotide sequence ID" value="NZ_CP033934.1"/>
</dbReference>
<evidence type="ECO:0000313" key="4">
    <source>
        <dbReference type="Proteomes" id="UP000251937"/>
    </source>
</evidence>
<evidence type="ECO:0000313" key="1">
    <source>
        <dbReference type="EMBL" id="SKC10014.1"/>
    </source>
</evidence>
<protein>
    <submittedName>
        <fullName evidence="2">Uncharacterized protein</fullName>
    </submittedName>
</protein>
<accession>A0AAX2IRW8</accession>
<dbReference type="Proteomes" id="UP000251937">
    <property type="component" value="Unassembled WGS sequence"/>
</dbReference>
<dbReference type="EMBL" id="UAVR01000024">
    <property type="protein sequence ID" value="SQA92513.1"/>
    <property type="molecule type" value="Genomic_DNA"/>
</dbReference>
<sequence>MRTISKGNNSRHSSKNTWNRIFNLLENSIEGASIKIAGLLDRNLPFENNYNSSFYQNNNLDRFDIEDLPRINNTFFNII</sequence>
<dbReference type="KEGG" id="cbp:EB354_03965"/>
<name>A0AAX2IRW8_9FLAO</name>
<dbReference type="AlphaFoldDB" id="A0AAX2IRW8"/>
<evidence type="ECO:0000313" key="3">
    <source>
        <dbReference type="Proteomes" id="UP000190669"/>
    </source>
</evidence>
<evidence type="ECO:0000313" key="2">
    <source>
        <dbReference type="EMBL" id="SQA92513.1"/>
    </source>
</evidence>
<dbReference type="EMBL" id="FUZE01000031">
    <property type="protein sequence ID" value="SKC10014.1"/>
    <property type="molecule type" value="Genomic_DNA"/>
</dbReference>
<dbReference type="Proteomes" id="UP000190669">
    <property type="component" value="Unassembled WGS sequence"/>
</dbReference>
<reference evidence="1 3" key="1">
    <citation type="submission" date="2017-02" db="EMBL/GenBank/DDBJ databases">
        <authorList>
            <person name="Varghese N."/>
            <person name="Submissions S."/>
        </authorList>
    </citation>
    <scope>NUCLEOTIDE SEQUENCE [LARGE SCALE GENOMIC DNA]</scope>
    <source>
        <strain evidence="1 3">DSM 16775</strain>
    </source>
</reference>
<keyword evidence="3" id="KW-1185">Reference proteome</keyword>
<organism evidence="2 4">
    <name type="scientific">Chryseobacterium balustinum</name>
    <dbReference type="NCBI Taxonomy" id="246"/>
    <lineage>
        <taxon>Bacteria</taxon>
        <taxon>Pseudomonadati</taxon>
        <taxon>Bacteroidota</taxon>
        <taxon>Flavobacteriia</taxon>
        <taxon>Flavobacteriales</taxon>
        <taxon>Weeksellaceae</taxon>
        <taxon>Chryseobacterium group</taxon>
        <taxon>Chryseobacterium</taxon>
    </lineage>
</organism>
<proteinExistence type="predicted"/>
<comment type="caution">
    <text evidence="2">The sequence shown here is derived from an EMBL/GenBank/DDBJ whole genome shotgun (WGS) entry which is preliminary data.</text>
</comment>
<gene>
    <name evidence="2" type="ORF">NCTC11212_04099</name>
    <name evidence="1" type="ORF">SAMN05421800_13120</name>
</gene>